<dbReference type="PROSITE" id="PS50011">
    <property type="entry name" value="PROTEIN_KINASE_DOM"/>
    <property type="match status" value="1"/>
</dbReference>
<keyword evidence="3 9" id="KW-0418">Kinase</keyword>
<feature type="transmembrane region" description="Helical" evidence="7">
    <location>
        <begin position="442"/>
        <end position="458"/>
    </location>
</feature>
<keyword evidence="4 5" id="KW-0067">ATP-binding</keyword>
<keyword evidence="9" id="KW-0723">Serine/threonine-protein kinase</keyword>
<dbReference type="KEGG" id="bbae:FRD01_16150"/>
<dbReference type="InterPro" id="IPR000719">
    <property type="entry name" value="Prot_kinase_dom"/>
</dbReference>
<evidence type="ECO:0000256" key="3">
    <source>
        <dbReference type="ARBA" id="ARBA00022777"/>
    </source>
</evidence>
<evidence type="ECO:0000313" key="9">
    <source>
        <dbReference type="EMBL" id="QED28740.1"/>
    </source>
</evidence>
<keyword evidence="7" id="KW-0812">Transmembrane</keyword>
<dbReference type="GO" id="GO:0004674">
    <property type="term" value="F:protein serine/threonine kinase activity"/>
    <property type="evidence" value="ECO:0007669"/>
    <property type="project" value="UniProtKB-KW"/>
</dbReference>
<accession>A0A5B8XST0</accession>
<evidence type="ECO:0000256" key="4">
    <source>
        <dbReference type="ARBA" id="ARBA00022840"/>
    </source>
</evidence>
<dbReference type="PANTHER" id="PTHR43289:SF6">
    <property type="entry name" value="SERINE_THREONINE-PROTEIN KINASE NEKL-3"/>
    <property type="match status" value="1"/>
</dbReference>
<dbReference type="OrthoDB" id="279610at2"/>
<name>A0A5B8XST0_9DELT</name>
<dbReference type="Gene3D" id="1.10.510.10">
    <property type="entry name" value="Transferase(Phosphotransferase) domain 1"/>
    <property type="match status" value="1"/>
</dbReference>
<dbReference type="Pfam" id="PF00069">
    <property type="entry name" value="Pkinase"/>
    <property type="match status" value="1"/>
</dbReference>
<dbReference type="EMBL" id="CP042467">
    <property type="protein sequence ID" value="QED28740.1"/>
    <property type="molecule type" value="Genomic_DNA"/>
</dbReference>
<evidence type="ECO:0000256" key="1">
    <source>
        <dbReference type="ARBA" id="ARBA00022679"/>
    </source>
</evidence>
<feature type="transmembrane region" description="Helical" evidence="7">
    <location>
        <begin position="470"/>
        <end position="489"/>
    </location>
</feature>
<dbReference type="AlphaFoldDB" id="A0A5B8XST0"/>
<dbReference type="Proteomes" id="UP000321595">
    <property type="component" value="Chromosome"/>
</dbReference>
<keyword evidence="1" id="KW-0808">Transferase</keyword>
<dbReference type="CDD" id="cd14014">
    <property type="entry name" value="STKc_PknB_like"/>
    <property type="match status" value="1"/>
</dbReference>
<dbReference type="InterPro" id="IPR011009">
    <property type="entry name" value="Kinase-like_dom_sf"/>
</dbReference>
<gene>
    <name evidence="9" type="ORF">FRD01_16150</name>
</gene>
<dbReference type="InterPro" id="IPR017441">
    <property type="entry name" value="Protein_kinase_ATP_BS"/>
</dbReference>
<feature type="transmembrane region" description="Helical" evidence="7">
    <location>
        <begin position="501"/>
        <end position="520"/>
    </location>
</feature>
<keyword evidence="2 5" id="KW-0547">Nucleotide-binding</keyword>
<feature type="transmembrane region" description="Helical" evidence="7">
    <location>
        <begin position="576"/>
        <end position="595"/>
    </location>
</feature>
<dbReference type="PROSITE" id="PS00107">
    <property type="entry name" value="PROTEIN_KINASE_ATP"/>
    <property type="match status" value="1"/>
</dbReference>
<feature type="region of interest" description="Disordered" evidence="6">
    <location>
        <begin position="11"/>
        <end position="35"/>
    </location>
</feature>
<evidence type="ECO:0000259" key="8">
    <source>
        <dbReference type="PROSITE" id="PS50011"/>
    </source>
</evidence>
<feature type="binding site" evidence="5">
    <location>
        <position position="75"/>
    </location>
    <ligand>
        <name>ATP</name>
        <dbReference type="ChEBI" id="CHEBI:30616"/>
    </ligand>
</feature>
<proteinExistence type="predicted"/>
<dbReference type="PANTHER" id="PTHR43289">
    <property type="entry name" value="MITOGEN-ACTIVATED PROTEIN KINASE KINASE KINASE 20-RELATED"/>
    <property type="match status" value="1"/>
</dbReference>
<dbReference type="GO" id="GO:0005524">
    <property type="term" value="F:ATP binding"/>
    <property type="evidence" value="ECO:0007669"/>
    <property type="project" value="UniProtKB-UniRule"/>
</dbReference>
<evidence type="ECO:0000256" key="5">
    <source>
        <dbReference type="PROSITE-ProRule" id="PRU10141"/>
    </source>
</evidence>
<evidence type="ECO:0000313" key="10">
    <source>
        <dbReference type="Proteomes" id="UP000321595"/>
    </source>
</evidence>
<keyword evidence="7" id="KW-0472">Membrane</keyword>
<dbReference type="RefSeq" id="WP_146961436.1">
    <property type="nucleotide sequence ID" value="NZ_CP042467.1"/>
</dbReference>
<evidence type="ECO:0000256" key="2">
    <source>
        <dbReference type="ARBA" id="ARBA00022741"/>
    </source>
</evidence>
<evidence type="ECO:0000256" key="6">
    <source>
        <dbReference type="SAM" id="MobiDB-lite"/>
    </source>
</evidence>
<keyword evidence="7" id="KW-1133">Transmembrane helix</keyword>
<reference evidence="9 10" key="1">
    <citation type="submission" date="2019-08" db="EMBL/GenBank/DDBJ databases">
        <authorList>
            <person name="Liang Q."/>
        </authorList>
    </citation>
    <scope>NUCLEOTIDE SEQUENCE [LARGE SCALE GENOMIC DNA]</scope>
    <source>
        <strain evidence="9 10">V1718</strain>
    </source>
</reference>
<feature type="domain" description="Protein kinase" evidence="8">
    <location>
        <begin position="45"/>
        <end position="307"/>
    </location>
</feature>
<dbReference type="PROSITE" id="PS00108">
    <property type="entry name" value="PROTEIN_KINASE_ST"/>
    <property type="match status" value="1"/>
</dbReference>
<dbReference type="Gene3D" id="3.30.200.20">
    <property type="entry name" value="Phosphorylase Kinase, domain 1"/>
    <property type="match status" value="1"/>
</dbReference>
<sequence>MDADKRAALEAEFGGVDPNETVRNRGLEEVSSPSDLPSVGMGGLFALNQMIGQGGMGEVRRAMQVGLERDVAIKKTRTDRSDDAAHTSLLREARAMGHLEHPNIVPVHVIARDEEGNPFVAMKYIHGRTLADLIVPERGAEKIDAFVDALISVCHAVSYAHSRGILHLDIKPANIMLGEFGEVYLLDWGSAVNYRDGGLSGLPRIEEMKTVLGTPCYMAPELVTEDEKVGPEADVYLLGGVLYSGLCGRVPHKGATGTEVLMASYYGRIAPLGQDTDPGLRGICEKALARYASERFRSAEDLRQALVQWRESRAVNRILANARRQLTELKRLVSVDSAPADVYRVFGAARSGFEYVVGAIPESAAGREGLRASIEAMIHYELKKKAPGSAMRLYSELDPPSPDLLKLIEAGLEEQKALVRDAEGYHELKRDLDPTQANRQKAWVWVVIGLAIALPQLVPQALGHVPDARTMAGSHMVLMVVVAAAFWWFRDRLFTTRANRSLTMAIGVLIIFAMVVRMGAVFGLSSLAYALSLDLALVSVLSTYAIWNIDPRIRMVVPGYAVGAVLCAVYEPWATVIFPLVHLFNMLILAVYFALHARVK</sequence>
<dbReference type="SUPFAM" id="SSF56112">
    <property type="entry name" value="Protein kinase-like (PK-like)"/>
    <property type="match status" value="1"/>
</dbReference>
<dbReference type="SMART" id="SM00220">
    <property type="entry name" value="S_TKc"/>
    <property type="match status" value="1"/>
</dbReference>
<dbReference type="InterPro" id="IPR008271">
    <property type="entry name" value="Ser/Thr_kinase_AS"/>
</dbReference>
<evidence type="ECO:0000256" key="7">
    <source>
        <dbReference type="SAM" id="Phobius"/>
    </source>
</evidence>
<protein>
    <submittedName>
        <fullName evidence="9">Serine/threonine protein kinase</fullName>
    </submittedName>
</protein>
<keyword evidence="10" id="KW-1185">Reference proteome</keyword>
<organism evidence="9 10">
    <name type="scientific">Microvenator marinus</name>
    <dbReference type="NCBI Taxonomy" id="2600177"/>
    <lineage>
        <taxon>Bacteria</taxon>
        <taxon>Deltaproteobacteria</taxon>
        <taxon>Bradymonadales</taxon>
        <taxon>Microvenatoraceae</taxon>
        <taxon>Microvenator</taxon>
    </lineage>
</organism>